<organism evidence="1 2">
    <name type="scientific">Eumeta variegata</name>
    <name type="common">Bagworm moth</name>
    <name type="synonym">Eumeta japonica</name>
    <dbReference type="NCBI Taxonomy" id="151549"/>
    <lineage>
        <taxon>Eukaryota</taxon>
        <taxon>Metazoa</taxon>
        <taxon>Ecdysozoa</taxon>
        <taxon>Arthropoda</taxon>
        <taxon>Hexapoda</taxon>
        <taxon>Insecta</taxon>
        <taxon>Pterygota</taxon>
        <taxon>Neoptera</taxon>
        <taxon>Endopterygota</taxon>
        <taxon>Lepidoptera</taxon>
        <taxon>Glossata</taxon>
        <taxon>Ditrysia</taxon>
        <taxon>Tineoidea</taxon>
        <taxon>Psychidae</taxon>
        <taxon>Oiketicinae</taxon>
        <taxon>Eumeta</taxon>
    </lineage>
</organism>
<accession>A0A4C1UDY1</accession>
<name>A0A4C1UDY1_EUMVA</name>
<dbReference type="Proteomes" id="UP000299102">
    <property type="component" value="Unassembled WGS sequence"/>
</dbReference>
<keyword evidence="2" id="KW-1185">Reference proteome</keyword>
<gene>
    <name evidence="1" type="ORF">EVAR_15851_1</name>
</gene>
<dbReference type="EMBL" id="BGZK01000164">
    <property type="protein sequence ID" value="GBP24645.1"/>
    <property type="molecule type" value="Genomic_DNA"/>
</dbReference>
<dbReference type="AlphaFoldDB" id="A0A4C1UDY1"/>
<proteinExistence type="predicted"/>
<comment type="caution">
    <text evidence="1">The sequence shown here is derived from an EMBL/GenBank/DDBJ whole genome shotgun (WGS) entry which is preliminary data.</text>
</comment>
<evidence type="ECO:0000313" key="2">
    <source>
        <dbReference type="Proteomes" id="UP000299102"/>
    </source>
</evidence>
<protein>
    <submittedName>
        <fullName evidence="1">Uncharacterized protein</fullName>
    </submittedName>
</protein>
<evidence type="ECO:0000313" key="1">
    <source>
        <dbReference type="EMBL" id="GBP24645.1"/>
    </source>
</evidence>
<reference evidence="1 2" key="1">
    <citation type="journal article" date="2019" name="Commun. Biol.">
        <title>The bagworm genome reveals a unique fibroin gene that provides high tensile strength.</title>
        <authorList>
            <person name="Kono N."/>
            <person name="Nakamura H."/>
            <person name="Ohtoshi R."/>
            <person name="Tomita M."/>
            <person name="Numata K."/>
            <person name="Arakawa K."/>
        </authorList>
    </citation>
    <scope>NUCLEOTIDE SEQUENCE [LARGE SCALE GENOMIC DNA]</scope>
</reference>
<sequence length="87" mass="9974">MPVERQFAGYRYKNVEIQKLKTNTISPRCPREPIHHSVIIGGYYRRAAGAARPPTRVPFQWPDRRSNSAPMQSTVNTLIRLPLLMLG</sequence>